<evidence type="ECO:0000313" key="2">
    <source>
        <dbReference type="Proteomes" id="UP000474175"/>
    </source>
</evidence>
<sequence length="259" mass="29591">MKKTFTLRFVCLFIPILTNGQFLIGYTKSEISQYYSQHAPTSAVSYGQEQAGNFIKVLDSQSLVKYYLDSHSNCYMAKFFPKSASVTKRLFAILNANGEVIVDGYRWRLSDNEPSVDVFKMAESPTEFKIVSTQLATYVDNKIMTRSVPQQGKVDWEAVNRTPVYTNNGDYYSAYQIVDFAKQVKFTVHGLSIEQFEKVILKVGQAGIEQLNRDAAYKCYKEKDVMLRRYTEKYGPAPAATLERYCTLFTMLVIIGDNF</sequence>
<reference evidence="1 2" key="1">
    <citation type="submission" date="2020-02" db="EMBL/GenBank/DDBJ databases">
        <title>Draft genome sequence of two Spirosoma agri KCTC 52727 and Spirosoma terrae KCTC 52035.</title>
        <authorList>
            <person name="Rojas J."/>
            <person name="Ambika Manirajan B."/>
            <person name="Suarez C."/>
            <person name="Ratering S."/>
            <person name="Schnell S."/>
        </authorList>
    </citation>
    <scope>NUCLEOTIDE SEQUENCE [LARGE SCALE GENOMIC DNA]</scope>
    <source>
        <strain evidence="1 2">KCTC 52035</strain>
    </source>
</reference>
<dbReference type="AlphaFoldDB" id="A0A6L9LIZ6"/>
<proteinExistence type="predicted"/>
<dbReference type="EMBL" id="JAAFZH010000025">
    <property type="protein sequence ID" value="NDU99221.1"/>
    <property type="molecule type" value="Genomic_DNA"/>
</dbReference>
<dbReference type="RefSeq" id="WP_163955353.1">
    <property type="nucleotide sequence ID" value="NZ_JAAFZH010000025.1"/>
</dbReference>
<name>A0A6L9LIZ6_9BACT</name>
<evidence type="ECO:0000313" key="1">
    <source>
        <dbReference type="EMBL" id="NDU99221.1"/>
    </source>
</evidence>
<dbReference type="Proteomes" id="UP000474175">
    <property type="component" value="Unassembled WGS sequence"/>
</dbReference>
<accession>A0A6L9LIZ6</accession>
<keyword evidence="2" id="KW-1185">Reference proteome</keyword>
<gene>
    <name evidence="1" type="ORF">GK108_30360</name>
</gene>
<organism evidence="1 2">
    <name type="scientific">Spirosoma terrae</name>
    <dbReference type="NCBI Taxonomy" id="1968276"/>
    <lineage>
        <taxon>Bacteria</taxon>
        <taxon>Pseudomonadati</taxon>
        <taxon>Bacteroidota</taxon>
        <taxon>Cytophagia</taxon>
        <taxon>Cytophagales</taxon>
        <taxon>Cytophagaceae</taxon>
        <taxon>Spirosoma</taxon>
    </lineage>
</organism>
<comment type="caution">
    <text evidence="1">The sequence shown here is derived from an EMBL/GenBank/DDBJ whole genome shotgun (WGS) entry which is preliminary data.</text>
</comment>
<protein>
    <submittedName>
        <fullName evidence="1">Uncharacterized protein</fullName>
    </submittedName>
</protein>